<feature type="compositionally biased region" description="Gly residues" evidence="1">
    <location>
        <begin position="981"/>
        <end position="997"/>
    </location>
</feature>
<dbReference type="Gene3D" id="2.40.30.10">
    <property type="entry name" value="Translation factors"/>
    <property type="match status" value="1"/>
</dbReference>
<dbReference type="SUPFAM" id="SSF63380">
    <property type="entry name" value="Riboflavin synthase domain-like"/>
    <property type="match status" value="1"/>
</dbReference>
<dbReference type="PROSITE" id="PS51384">
    <property type="entry name" value="FAD_FR"/>
    <property type="match status" value="1"/>
</dbReference>
<protein>
    <submittedName>
        <fullName evidence="3">Putative pyridoxamine 5'-phosphate oxidase</fullName>
    </submittedName>
</protein>
<dbReference type="STRING" id="145388.A0A0D2JXY7"/>
<dbReference type="InterPro" id="IPR001433">
    <property type="entry name" value="OxRdtase_FAD/NAD-bd"/>
</dbReference>
<dbReference type="Proteomes" id="UP000054498">
    <property type="component" value="Unassembled WGS sequence"/>
</dbReference>
<accession>A0A0D2JXY7</accession>
<proteinExistence type="predicted"/>
<name>A0A0D2JXY7_9CHLO</name>
<dbReference type="GO" id="GO:0016491">
    <property type="term" value="F:oxidoreductase activity"/>
    <property type="evidence" value="ECO:0007669"/>
    <property type="project" value="InterPro"/>
</dbReference>
<organism evidence="3 4">
    <name type="scientific">Monoraphidium neglectum</name>
    <dbReference type="NCBI Taxonomy" id="145388"/>
    <lineage>
        <taxon>Eukaryota</taxon>
        <taxon>Viridiplantae</taxon>
        <taxon>Chlorophyta</taxon>
        <taxon>core chlorophytes</taxon>
        <taxon>Chlorophyceae</taxon>
        <taxon>CS clade</taxon>
        <taxon>Sphaeropleales</taxon>
        <taxon>Selenastraceae</taxon>
        <taxon>Monoraphidium</taxon>
    </lineage>
</organism>
<evidence type="ECO:0000313" key="3">
    <source>
        <dbReference type="EMBL" id="KIZ03488.1"/>
    </source>
</evidence>
<dbReference type="EMBL" id="KK100841">
    <property type="protein sequence ID" value="KIZ03488.1"/>
    <property type="molecule type" value="Genomic_DNA"/>
</dbReference>
<evidence type="ECO:0000256" key="1">
    <source>
        <dbReference type="SAM" id="MobiDB-lite"/>
    </source>
</evidence>
<feature type="region of interest" description="Disordered" evidence="1">
    <location>
        <begin position="172"/>
        <end position="200"/>
    </location>
</feature>
<evidence type="ECO:0000313" key="4">
    <source>
        <dbReference type="Proteomes" id="UP000054498"/>
    </source>
</evidence>
<dbReference type="SUPFAM" id="SSF50475">
    <property type="entry name" value="FMN-binding split barrel"/>
    <property type="match status" value="1"/>
</dbReference>
<feature type="domain" description="FAD-binding FR-type" evidence="2">
    <location>
        <begin position="325"/>
        <end position="432"/>
    </location>
</feature>
<sequence>MPEVPAANADTLSPFHCGEQHVQRRAGVRDRTEDVGRRFIRPFMPDQHREFYAELMLFFVGSVDAEGRPWASALFGRPGFVSSPDPHHLVIAPGSRNAADPVNLAVGSKVGALGLQLHTRRRNRVNGTVVAATPEGGLLLQADQSFGNCPKYIQTRDITLDEDRLAAHHAASAGAQLTATASPSQQQQQQQQQRGAGALGRRQRALIAGADTFLLATCLPPGREEACSSLTWPDYVGNNFFNSLGNITANPASGLLFIDWLTGDTLQVAGEAVVDYDDTSLPGAQRTLNFQVREWLHTPAALPIRPAPVIEPSPYNPRLLAGAGPAPKPVRLVRVALEAEGIKTYEFEAPPSMRYSPGQFASFDFTVDQGGGTRSVINRIWTISSHPEETAASGRFSITVKRAGLVSSLLFDSATPGDAVAFRGVGGSFTTVTNSTRPALLVAGGIGITPLRVMFKQLLSEGRAATLLYSVRSPHEAAFLQELTKLAQAQAGAADAGADAGGGAKEPPRAAVVATVTGSANRAWRGRRGRIDEALVREVAGGGGLAGWEVYMCGPEAFMAAMEGVLAAPSAVHDHAMTAARKRPRLAVLLLSAVLAALLPRLTEAGLDMRLRLGVPFAFNPSVIALPEGGYLTTARTAYMKGVAGRWWWINSAYICRDTDINFPQPACRRYDPFGGRFQECMWRGLVDTRGIEDPKLFVWPGRGVYAVFNRKPRAIARPDAVLAYGTPPAPEACPDDEPWLQQFIAAVRPSAGAGEWALREPVALRVTVPGFYDEQRAKRQIIKEKNWMPLVADDRLYMVHSIHPQHLVFQIARDGSTPRQLASSWPPRLGALLEGRDVHGGPPAVHVTGAMLEGAGLGGGSSGSGDGVDSGAGGGRRRGYHLGVLHYFTKNATWSKTRGKDTKYYFHYFYKMRDEPPFAPCALSAEIPLVFRRARPAANGEALRRQRIWKDTSHTAFVSGLHLQGTQQQNQRANSSASAGRGGGHGGGRGGTGAGAAAGSEPRLLVSYGSSDIDARLQILTLRQLEALFAGLPDTC</sequence>
<gene>
    <name evidence="3" type="ORF">MNEG_4472</name>
</gene>
<dbReference type="InterPro" id="IPR039261">
    <property type="entry name" value="FNR_nucleotide-bd"/>
</dbReference>
<dbReference type="Pfam" id="PF00175">
    <property type="entry name" value="NAD_binding_1"/>
    <property type="match status" value="1"/>
</dbReference>
<dbReference type="GeneID" id="25737349"/>
<dbReference type="Gene3D" id="3.40.50.80">
    <property type="entry name" value="Nucleotide-binding domain of ferredoxin-NADP reductase (FNR) module"/>
    <property type="match status" value="1"/>
</dbReference>
<keyword evidence="4" id="KW-1185">Reference proteome</keyword>
<dbReference type="PANTHER" id="PTHR42815:SF2">
    <property type="entry name" value="FAD-BINDING, PUTATIVE (AFU_ORTHOLOGUE AFUA_6G07600)-RELATED"/>
    <property type="match status" value="1"/>
</dbReference>
<dbReference type="InterPro" id="IPR017938">
    <property type="entry name" value="Riboflavin_synthase-like_b-brl"/>
</dbReference>
<dbReference type="OrthoDB" id="436496at2759"/>
<dbReference type="InterPro" id="IPR017927">
    <property type="entry name" value="FAD-bd_FR_type"/>
</dbReference>
<dbReference type="PANTHER" id="PTHR42815">
    <property type="entry name" value="FAD-BINDING, PUTATIVE (AFU_ORTHOLOGUE AFUA_6G07600)-RELATED"/>
    <property type="match status" value="1"/>
</dbReference>
<dbReference type="RefSeq" id="XP_013902507.1">
    <property type="nucleotide sequence ID" value="XM_014047053.1"/>
</dbReference>
<reference evidence="3 4" key="1">
    <citation type="journal article" date="2013" name="BMC Genomics">
        <title>Reconstruction of the lipid metabolism for the microalga Monoraphidium neglectum from its genome sequence reveals characteristics suitable for biofuel production.</title>
        <authorList>
            <person name="Bogen C."/>
            <person name="Al-Dilaimi A."/>
            <person name="Albersmeier A."/>
            <person name="Wichmann J."/>
            <person name="Grundmann M."/>
            <person name="Rupp O."/>
            <person name="Lauersen K.J."/>
            <person name="Blifernez-Klassen O."/>
            <person name="Kalinowski J."/>
            <person name="Goesmann A."/>
            <person name="Mussgnug J.H."/>
            <person name="Kruse O."/>
        </authorList>
    </citation>
    <scope>NUCLEOTIDE SEQUENCE [LARGE SCALE GENOMIC DNA]</scope>
    <source>
        <strain evidence="3 4">SAG 48.87</strain>
    </source>
</reference>
<evidence type="ECO:0000259" key="2">
    <source>
        <dbReference type="PROSITE" id="PS51384"/>
    </source>
</evidence>
<dbReference type="AlphaFoldDB" id="A0A0D2JXY7"/>
<feature type="region of interest" description="Disordered" evidence="1">
    <location>
        <begin position="965"/>
        <end position="997"/>
    </location>
</feature>
<dbReference type="KEGG" id="mng:MNEG_4472"/>
<dbReference type="SUPFAM" id="SSF52343">
    <property type="entry name" value="Ferredoxin reductase-like, C-terminal NADP-linked domain"/>
    <property type="match status" value="1"/>
</dbReference>